<dbReference type="RefSeq" id="WP_379925861.1">
    <property type="nucleotide sequence ID" value="NZ_JBHTJI010000001.1"/>
</dbReference>
<proteinExistence type="predicted"/>
<dbReference type="Proteomes" id="UP001597061">
    <property type="component" value="Unassembled WGS sequence"/>
</dbReference>
<protein>
    <submittedName>
        <fullName evidence="2">Uncharacterized protein</fullName>
    </submittedName>
</protein>
<evidence type="ECO:0000313" key="3">
    <source>
        <dbReference type="Proteomes" id="UP001597061"/>
    </source>
</evidence>
<sequence>MAEKFVFIKEVDLNNNCPTCYSNDGLHLTCSQKIIETNFYKTITSEIKYNLTCKTCKSTIYPVNWTDDIERVFDYHKKAFATLKPSTHLKKASWLAITWGIIIAICIVAILIYSQL</sequence>
<organism evidence="2 3">
    <name type="scientific">Mariniflexile jejuense</name>
    <dbReference type="NCBI Taxonomy" id="1173582"/>
    <lineage>
        <taxon>Bacteria</taxon>
        <taxon>Pseudomonadati</taxon>
        <taxon>Bacteroidota</taxon>
        <taxon>Flavobacteriia</taxon>
        <taxon>Flavobacteriales</taxon>
        <taxon>Flavobacteriaceae</taxon>
        <taxon>Mariniflexile</taxon>
    </lineage>
</organism>
<accession>A0ABW3JJH4</accession>
<keyword evidence="3" id="KW-1185">Reference proteome</keyword>
<evidence type="ECO:0000256" key="1">
    <source>
        <dbReference type="SAM" id="Phobius"/>
    </source>
</evidence>
<evidence type="ECO:0000313" key="2">
    <source>
        <dbReference type="EMBL" id="MFD0990265.1"/>
    </source>
</evidence>
<reference evidence="3" key="1">
    <citation type="journal article" date="2019" name="Int. J. Syst. Evol. Microbiol.">
        <title>The Global Catalogue of Microorganisms (GCM) 10K type strain sequencing project: providing services to taxonomists for standard genome sequencing and annotation.</title>
        <authorList>
            <consortium name="The Broad Institute Genomics Platform"/>
            <consortium name="The Broad Institute Genome Sequencing Center for Infectious Disease"/>
            <person name="Wu L."/>
            <person name="Ma J."/>
        </authorList>
    </citation>
    <scope>NUCLEOTIDE SEQUENCE [LARGE SCALE GENOMIC DNA]</scope>
    <source>
        <strain evidence="3">CCUG 62414</strain>
    </source>
</reference>
<gene>
    <name evidence="2" type="ORF">ACFQ1R_09170</name>
</gene>
<keyword evidence="1" id="KW-0812">Transmembrane</keyword>
<name>A0ABW3JJH4_9FLAO</name>
<keyword evidence="1" id="KW-0472">Membrane</keyword>
<feature type="transmembrane region" description="Helical" evidence="1">
    <location>
        <begin position="94"/>
        <end position="113"/>
    </location>
</feature>
<keyword evidence="1" id="KW-1133">Transmembrane helix</keyword>
<comment type="caution">
    <text evidence="2">The sequence shown here is derived from an EMBL/GenBank/DDBJ whole genome shotgun (WGS) entry which is preliminary data.</text>
</comment>
<dbReference type="EMBL" id="JBHTJI010000001">
    <property type="protein sequence ID" value="MFD0990265.1"/>
    <property type="molecule type" value="Genomic_DNA"/>
</dbReference>